<proteinExistence type="predicted"/>
<dbReference type="Proteomes" id="UP000253551">
    <property type="component" value="Unassembled WGS sequence"/>
</dbReference>
<name>A0A367KGE2_RHIST</name>
<gene>
    <name evidence="1" type="ORF">CU098_009972</name>
</gene>
<keyword evidence="2" id="KW-1185">Reference proteome</keyword>
<comment type="caution">
    <text evidence="1">The sequence shown here is derived from an EMBL/GenBank/DDBJ whole genome shotgun (WGS) entry which is preliminary data.</text>
</comment>
<dbReference type="AlphaFoldDB" id="A0A367KGE2"/>
<protein>
    <submittedName>
        <fullName evidence="1">Uncharacterized protein</fullName>
    </submittedName>
</protein>
<reference evidence="1 2" key="1">
    <citation type="journal article" date="2018" name="G3 (Bethesda)">
        <title>Phylogenetic and Phylogenomic Definition of Rhizopus Species.</title>
        <authorList>
            <person name="Gryganskyi A.P."/>
            <person name="Golan J."/>
            <person name="Dolatabadi S."/>
            <person name="Mondo S."/>
            <person name="Robb S."/>
            <person name="Idnurm A."/>
            <person name="Muszewska A."/>
            <person name="Steczkiewicz K."/>
            <person name="Masonjones S."/>
            <person name="Liao H.L."/>
            <person name="Gajdeczka M.T."/>
            <person name="Anike F."/>
            <person name="Vuek A."/>
            <person name="Anishchenko I.M."/>
            <person name="Voigt K."/>
            <person name="de Hoog G.S."/>
            <person name="Smith M.E."/>
            <person name="Heitman J."/>
            <person name="Vilgalys R."/>
            <person name="Stajich J.E."/>
        </authorList>
    </citation>
    <scope>NUCLEOTIDE SEQUENCE [LARGE SCALE GENOMIC DNA]</scope>
    <source>
        <strain evidence="1 2">LSU 92-RS-03</strain>
    </source>
</reference>
<evidence type="ECO:0000313" key="2">
    <source>
        <dbReference type="Proteomes" id="UP000253551"/>
    </source>
</evidence>
<dbReference type="OrthoDB" id="2393881at2759"/>
<dbReference type="EMBL" id="PJQM01001757">
    <property type="protein sequence ID" value="RCI01247.1"/>
    <property type="molecule type" value="Genomic_DNA"/>
</dbReference>
<organism evidence="1 2">
    <name type="scientific">Rhizopus stolonifer</name>
    <name type="common">Rhizopus nigricans</name>
    <dbReference type="NCBI Taxonomy" id="4846"/>
    <lineage>
        <taxon>Eukaryota</taxon>
        <taxon>Fungi</taxon>
        <taxon>Fungi incertae sedis</taxon>
        <taxon>Mucoromycota</taxon>
        <taxon>Mucoromycotina</taxon>
        <taxon>Mucoromycetes</taxon>
        <taxon>Mucorales</taxon>
        <taxon>Mucorineae</taxon>
        <taxon>Rhizopodaceae</taxon>
        <taxon>Rhizopus</taxon>
    </lineage>
</organism>
<accession>A0A367KGE2</accession>
<sequence>MFNIPVLSHHKVLLSRDLKSPLERKKVIDNVVSNDIHHKDELNRVMDLQNSLLSMNLDKGMTIDGCSEDNNIMSNDDTDIEIQKFNEKPKKKGIQKIKNNDLEILWKTSAANKNYATSNSVLMSNYF</sequence>
<evidence type="ECO:0000313" key="1">
    <source>
        <dbReference type="EMBL" id="RCI01247.1"/>
    </source>
</evidence>